<dbReference type="Proteomes" id="UP000468650">
    <property type="component" value="Unassembled WGS sequence"/>
</dbReference>
<protein>
    <submittedName>
        <fullName evidence="4">T9SS type A sorting domain-containing protein</fullName>
    </submittedName>
</protein>
<name>A0A6N6RKP7_9FLAO</name>
<keyword evidence="5" id="KW-1185">Reference proteome</keyword>
<evidence type="ECO:0000313" key="4">
    <source>
        <dbReference type="EMBL" id="KAB2813690.1"/>
    </source>
</evidence>
<feature type="domain" description="Secretion system C-terminal sorting" evidence="3">
    <location>
        <begin position="445"/>
        <end position="506"/>
    </location>
</feature>
<organism evidence="4 5">
    <name type="scientific">Phaeocystidibacter luteus</name>
    <dbReference type="NCBI Taxonomy" id="911197"/>
    <lineage>
        <taxon>Bacteria</taxon>
        <taxon>Pseudomonadati</taxon>
        <taxon>Bacteroidota</taxon>
        <taxon>Flavobacteriia</taxon>
        <taxon>Flavobacteriales</taxon>
        <taxon>Phaeocystidibacteraceae</taxon>
        <taxon>Phaeocystidibacter</taxon>
    </lineage>
</organism>
<dbReference type="EMBL" id="WBVO01000003">
    <property type="protein sequence ID" value="KAB2813690.1"/>
    <property type="molecule type" value="Genomic_DNA"/>
</dbReference>
<dbReference type="Pfam" id="PF18962">
    <property type="entry name" value="Por_Secre_tail"/>
    <property type="match status" value="1"/>
</dbReference>
<evidence type="ECO:0000259" key="3">
    <source>
        <dbReference type="Pfam" id="PF18962"/>
    </source>
</evidence>
<feature type="chain" id="PRO_5026790891" evidence="2">
    <location>
        <begin position="21"/>
        <end position="519"/>
    </location>
</feature>
<evidence type="ECO:0000256" key="1">
    <source>
        <dbReference type="ARBA" id="ARBA00022729"/>
    </source>
</evidence>
<proteinExistence type="predicted"/>
<evidence type="ECO:0000313" key="5">
    <source>
        <dbReference type="Proteomes" id="UP000468650"/>
    </source>
</evidence>
<feature type="signal peptide" evidence="2">
    <location>
        <begin position="1"/>
        <end position="20"/>
    </location>
</feature>
<dbReference type="AlphaFoldDB" id="A0A6N6RKP7"/>
<dbReference type="InterPro" id="IPR026444">
    <property type="entry name" value="Secre_tail"/>
</dbReference>
<sequence>MKKIFMLTLIASFISSISFGQETERYLNPHTFTYSTSCAVLGNHLYLNVGNHGYFNWDAHGQAIIKLNDSLEVIDSVDISGLNHHRNNESLYVEKIESINGQLHVLLTSFYYVGNSYPRYEAVILKVDSFLNILDTIILGSDSLNISLADISIANGKIFYTGAIWDTAYANQRSLIIQQSFDSSIERFESVDIAGDKSYPVHFADLTMYNDSVFAISMISAYDYYRPLTFLDTNMNVISTIKIQDPIKPEFGTYNEGYFVRSNDSTTRLITTVNHFSHNLPPPVYADFYYNLGVVNLTSQFQVQSIDTFAFSGANTHLDGTLNTMGVKPRNDAISMNNTDSCFIAIAGQEVFGSHFEIKPLNEVYLYNLNTNTNTLNWSRIYTRHSTGNQISTDILPGNRYVLVLNEYDWTNYSSPNTSVHVMILDNQGSILSERAFVREAEVDVYPNPASDYFSINLPHAVTSAEFSILDLNGRCLHSGKASSGKHIPIHDLPPGKYVVKIKTELGPELINSLVIKQP</sequence>
<dbReference type="NCBIfam" id="TIGR04183">
    <property type="entry name" value="Por_Secre_tail"/>
    <property type="match status" value="1"/>
</dbReference>
<comment type="caution">
    <text evidence="4">The sequence shown here is derived from an EMBL/GenBank/DDBJ whole genome shotgun (WGS) entry which is preliminary data.</text>
</comment>
<dbReference type="OrthoDB" id="951108at2"/>
<accession>A0A6N6RKP7</accession>
<keyword evidence="1 2" id="KW-0732">Signal</keyword>
<reference evidence="4 5" key="1">
    <citation type="submission" date="2019-09" db="EMBL/GenBank/DDBJ databases">
        <title>Genomes of family Cryomorphaceae.</title>
        <authorList>
            <person name="Bowman J.P."/>
        </authorList>
    </citation>
    <scope>NUCLEOTIDE SEQUENCE [LARGE SCALE GENOMIC DNA]</scope>
    <source>
        <strain evidence="4 5">LMG 25704</strain>
    </source>
</reference>
<evidence type="ECO:0000256" key="2">
    <source>
        <dbReference type="SAM" id="SignalP"/>
    </source>
</evidence>
<gene>
    <name evidence="4" type="ORF">F8C67_05895</name>
</gene>
<dbReference type="RefSeq" id="WP_151666892.1">
    <property type="nucleotide sequence ID" value="NZ_WBVO01000003.1"/>
</dbReference>